<reference evidence="1" key="3">
    <citation type="submission" date="2025-08" db="UniProtKB">
        <authorList>
            <consortium name="Ensembl"/>
        </authorList>
    </citation>
    <scope>IDENTIFICATION</scope>
</reference>
<dbReference type="Proteomes" id="UP000008144">
    <property type="component" value="Chromosome 8"/>
</dbReference>
<organism evidence="1 2">
    <name type="scientific">Ciona intestinalis</name>
    <name type="common">Transparent sea squirt</name>
    <name type="synonym">Ascidia intestinalis</name>
    <dbReference type="NCBI Taxonomy" id="7719"/>
    <lineage>
        <taxon>Eukaryota</taxon>
        <taxon>Metazoa</taxon>
        <taxon>Chordata</taxon>
        <taxon>Tunicata</taxon>
        <taxon>Ascidiacea</taxon>
        <taxon>Phlebobranchia</taxon>
        <taxon>Cionidae</taxon>
        <taxon>Ciona</taxon>
    </lineage>
</organism>
<name>H2XRZ2_CIOIN</name>
<evidence type="ECO:0000313" key="1">
    <source>
        <dbReference type="Ensembl" id="ENSCINP00000032426.1"/>
    </source>
</evidence>
<reference evidence="2" key="1">
    <citation type="journal article" date="2002" name="Science">
        <title>The draft genome of Ciona intestinalis: insights into chordate and vertebrate origins.</title>
        <authorList>
            <person name="Dehal P."/>
            <person name="Satou Y."/>
            <person name="Campbell R.K."/>
            <person name="Chapman J."/>
            <person name="Degnan B."/>
            <person name="De Tomaso A."/>
            <person name="Davidson B."/>
            <person name="Di Gregorio A."/>
            <person name="Gelpke M."/>
            <person name="Goodstein D.M."/>
            <person name="Harafuji N."/>
            <person name="Hastings K.E."/>
            <person name="Ho I."/>
            <person name="Hotta K."/>
            <person name="Huang W."/>
            <person name="Kawashima T."/>
            <person name="Lemaire P."/>
            <person name="Martinez D."/>
            <person name="Meinertzhagen I.A."/>
            <person name="Necula S."/>
            <person name="Nonaka M."/>
            <person name="Putnam N."/>
            <person name="Rash S."/>
            <person name="Saiga H."/>
            <person name="Satake M."/>
            <person name="Terry A."/>
            <person name="Yamada L."/>
            <person name="Wang H.G."/>
            <person name="Awazu S."/>
            <person name="Azumi K."/>
            <person name="Boore J."/>
            <person name="Branno M."/>
            <person name="Chin-Bow S."/>
            <person name="DeSantis R."/>
            <person name="Doyle S."/>
            <person name="Francino P."/>
            <person name="Keys D.N."/>
            <person name="Haga S."/>
            <person name="Hayashi H."/>
            <person name="Hino K."/>
            <person name="Imai K.S."/>
            <person name="Inaba K."/>
            <person name="Kano S."/>
            <person name="Kobayashi K."/>
            <person name="Kobayashi M."/>
            <person name="Lee B.I."/>
            <person name="Makabe K.W."/>
            <person name="Manohar C."/>
            <person name="Matassi G."/>
            <person name="Medina M."/>
            <person name="Mochizuki Y."/>
            <person name="Mount S."/>
            <person name="Morishita T."/>
            <person name="Miura S."/>
            <person name="Nakayama A."/>
            <person name="Nishizaka S."/>
            <person name="Nomoto H."/>
            <person name="Ohta F."/>
            <person name="Oishi K."/>
            <person name="Rigoutsos I."/>
            <person name="Sano M."/>
            <person name="Sasaki A."/>
            <person name="Sasakura Y."/>
            <person name="Shoguchi E."/>
            <person name="Shin-i T."/>
            <person name="Spagnuolo A."/>
            <person name="Stainier D."/>
            <person name="Suzuki M.M."/>
            <person name="Tassy O."/>
            <person name="Takatori N."/>
            <person name="Tokuoka M."/>
            <person name="Yagi K."/>
            <person name="Yoshizaki F."/>
            <person name="Wada S."/>
            <person name="Zhang C."/>
            <person name="Hyatt P.D."/>
            <person name="Larimer F."/>
            <person name="Detter C."/>
            <person name="Doggett N."/>
            <person name="Glavina T."/>
            <person name="Hawkins T."/>
            <person name="Richardson P."/>
            <person name="Lucas S."/>
            <person name="Kohara Y."/>
            <person name="Levine M."/>
            <person name="Satoh N."/>
            <person name="Rokhsar D.S."/>
        </authorList>
    </citation>
    <scope>NUCLEOTIDE SEQUENCE [LARGE SCALE GENOMIC DNA]</scope>
</reference>
<sequence>MTKETNSKSFVFVRSFNNTSNSNHISTITPISPTRSSKLCVFIPEEKRSSVSPSS</sequence>
<dbReference type="Ensembl" id="ENSCINT00000030456.1">
    <property type="protein sequence ID" value="ENSCINP00000032426.1"/>
    <property type="gene ID" value="ENSCING00000024612.1"/>
</dbReference>
<reference evidence="1" key="2">
    <citation type="journal article" date="2008" name="Genome Biol.">
        <title>Improved genome assembly and evidence-based global gene model set for the chordate Ciona intestinalis: new insight into intron and operon populations.</title>
        <authorList>
            <person name="Satou Y."/>
            <person name="Mineta K."/>
            <person name="Ogasawara M."/>
            <person name="Sasakura Y."/>
            <person name="Shoguchi E."/>
            <person name="Ueno K."/>
            <person name="Yamada L."/>
            <person name="Matsumoto J."/>
            <person name="Wasserscheid J."/>
            <person name="Dewar K."/>
            <person name="Wiley G.B."/>
            <person name="Macmil S.L."/>
            <person name="Roe B.A."/>
            <person name="Zeller R.W."/>
            <person name="Hastings K.E."/>
            <person name="Lemaire P."/>
            <person name="Lindquist E."/>
            <person name="Endo T."/>
            <person name="Hotta K."/>
            <person name="Inaba K."/>
        </authorList>
    </citation>
    <scope>NUCLEOTIDE SEQUENCE [LARGE SCALE GENOMIC DNA]</scope>
    <source>
        <strain evidence="1">wild type</strain>
    </source>
</reference>
<reference evidence="1" key="4">
    <citation type="submission" date="2025-09" db="UniProtKB">
        <authorList>
            <consortium name="Ensembl"/>
        </authorList>
    </citation>
    <scope>IDENTIFICATION</scope>
</reference>
<dbReference type="EMBL" id="EAAA01002682">
    <property type="status" value="NOT_ANNOTATED_CDS"/>
    <property type="molecule type" value="Genomic_DNA"/>
</dbReference>
<keyword evidence="2" id="KW-1185">Reference proteome</keyword>
<accession>H2XRZ2</accession>
<protein>
    <submittedName>
        <fullName evidence="1">Uncharacterized protein</fullName>
    </submittedName>
</protein>
<dbReference type="AlphaFoldDB" id="H2XRZ2"/>
<dbReference type="HOGENOM" id="CLU_3031641_0_0_1"/>
<proteinExistence type="predicted"/>
<evidence type="ECO:0000313" key="2">
    <source>
        <dbReference type="Proteomes" id="UP000008144"/>
    </source>
</evidence>
<dbReference type="InParanoid" id="H2XRZ2"/>